<reference evidence="2" key="1">
    <citation type="journal article" date="2019" name="Int. J. Syst. Evol. Microbiol.">
        <title>The Global Catalogue of Microorganisms (GCM) 10K type strain sequencing project: providing services to taxonomists for standard genome sequencing and annotation.</title>
        <authorList>
            <consortium name="The Broad Institute Genomics Platform"/>
            <consortium name="The Broad Institute Genome Sequencing Center for Infectious Disease"/>
            <person name="Wu L."/>
            <person name="Ma J."/>
        </authorList>
    </citation>
    <scope>NUCLEOTIDE SEQUENCE [LARGE SCALE GENOMIC DNA]</scope>
    <source>
        <strain evidence="2">JCM 8736</strain>
    </source>
</reference>
<sequence>MYVVKVFHGYITKDGRRTRDKTPTKLLVFYNKEESENFANKIGGRVKKLEEITKT</sequence>
<gene>
    <name evidence="1" type="ORF">GCM10019998_13380</name>
</gene>
<evidence type="ECO:0000313" key="1">
    <source>
        <dbReference type="EMBL" id="GAA3018262.1"/>
    </source>
</evidence>
<comment type="caution">
    <text evidence="1">The sequence shown here is derived from an EMBL/GenBank/DDBJ whole genome shotgun (WGS) entry which is preliminary data.</text>
</comment>
<dbReference type="Proteomes" id="UP001501577">
    <property type="component" value="Unassembled WGS sequence"/>
</dbReference>
<dbReference type="EMBL" id="BAAAXQ010000041">
    <property type="protein sequence ID" value="GAA3018262.1"/>
    <property type="molecule type" value="Genomic_DNA"/>
</dbReference>
<evidence type="ECO:0000313" key="2">
    <source>
        <dbReference type="Proteomes" id="UP001501577"/>
    </source>
</evidence>
<organism evidence="1 2">
    <name type="scientific">Tetragenococcus solitarius</name>
    <dbReference type="NCBI Taxonomy" id="71453"/>
    <lineage>
        <taxon>Bacteria</taxon>
        <taxon>Bacillati</taxon>
        <taxon>Bacillota</taxon>
        <taxon>Bacilli</taxon>
        <taxon>Lactobacillales</taxon>
        <taxon>Enterococcaceae</taxon>
        <taxon>Tetragenococcus</taxon>
    </lineage>
</organism>
<keyword evidence="2" id="KW-1185">Reference proteome</keyword>
<name>A0ABP6KRW8_9ENTE</name>
<dbReference type="RefSeq" id="WP_169792354.1">
    <property type="nucleotide sequence ID" value="NZ_BAAAXQ010000041.1"/>
</dbReference>
<protein>
    <submittedName>
        <fullName evidence="1">Uncharacterized protein</fullName>
    </submittedName>
</protein>
<accession>A0ABP6KRW8</accession>
<proteinExistence type="predicted"/>